<evidence type="ECO:0000256" key="1">
    <source>
        <dbReference type="ARBA" id="ARBA00000148"/>
    </source>
</evidence>
<evidence type="ECO:0000256" key="2">
    <source>
        <dbReference type="ARBA" id="ARBA00004680"/>
    </source>
</evidence>
<dbReference type="GO" id="GO:0046166">
    <property type="term" value="P:glyceraldehyde-3-phosphate biosynthetic process"/>
    <property type="evidence" value="ECO:0007669"/>
    <property type="project" value="TreeGrafter"/>
</dbReference>
<feature type="active site" description="Electrophile" evidence="9">
    <location>
        <position position="100"/>
    </location>
</feature>
<dbReference type="HAMAP" id="MF_00147_B">
    <property type="entry name" value="TIM_B"/>
    <property type="match status" value="1"/>
</dbReference>
<dbReference type="InterPro" id="IPR013785">
    <property type="entry name" value="Aldolase_TIM"/>
</dbReference>
<dbReference type="CDD" id="cd00311">
    <property type="entry name" value="TIM"/>
    <property type="match status" value="1"/>
</dbReference>
<evidence type="ECO:0000256" key="10">
    <source>
        <dbReference type="RuleBase" id="RU363013"/>
    </source>
</evidence>
<dbReference type="FunFam" id="3.20.20.70:FF:000016">
    <property type="entry name" value="Triosephosphate isomerase"/>
    <property type="match status" value="1"/>
</dbReference>
<keyword evidence="12" id="KW-1185">Reference proteome</keyword>
<name>A0A0J6SP99_9HYPH</name>
<dbReference type="RefSeq" id="WP_048453081.1">
    <property type="nucleotide sequence ID" value="NZ_LABZ01000168.1"/>
</dbReference>
<dbReference type="UniPathway" id="UPA00109">
    <property type="reaction ID" value="UER00189"/>
</dbReference>
<comment type="pathway">
    <text evidence="3">Carbohydrate metabolism; erythritol degradation.</text>
</comment>
<evidence type="ECO:0000313" key="12">
    <source>
        <dbReference type="Proteomes" id="UP000036449"/>
    </source>
</evidence>
<dbReference type="AlphaFoldDB" id="A0A0J6SP99"/>
<evidence type="ECO:0000256" key="3">
    <source>
        <dbReference type="ARBA" id="ARBA00004939"/>
    </source>
</evidence>
<comment type="catalytic activity">
    <reaction evidence="1">
        <text>L-erythrulose 1-phosphate = D-erythrulose 4-phosphate</text>
        <dbReference type="Rhea" id="RHEA:49588"/>
        <dbReference type="ChEBI" id="CHEBI:58002"/>
        <dbReference type="ChEBI" id="CHEBI:90796"/>
        <dbReference type="EC" id="5.3.1.33"/>
    </reaction>
</comment>
<dbReference type="InterPro" id="IPR020861">
    <property type="entry name" value="Triosephosphate_isomerase_AS"/>
</dbReference>
<evidence type="ECO:0000256" key="8">
    <source>
        <dbReference type="ARBA" id="ARBA00023235"/>
    </source>
</evidence>
<comment type="pathway">
    <text evidence="2 9 10">Carbohydrate degradation; glycolysis; D-glyceraldehyde 3-phosphate from glycerone phosphate: step 1/1.</text>
</comment>
<comment type="subunit">
    <text evidence="9 10">Homodimer.</text>
</comment>
<dbReference type="OrthoDB" id="9809429at2"/>
<dbReference type="NCBIfam" id="TIGR00419">
    <property type="entry name" value="tim"/>
    <property type="match status" value="1"/>
</dbReference>
<evidence type="ECO:0000256" key="9">
    <source>
        <dbReference type="HAMAP-Rule" id="MF_00147"/>
    </source>
</evidence>
<keyword evidence="8 9" id="KW-0413">Isomerase</keyword>
<dbReference type="InterPro" id="IPR000652">
    <property type="entry name" value="Triosephosphate_isomerase"/>
</dbReference>
<evidence type="ECO:0000256" key="6">
    <source>
        <dbReference type="ARBA" id="ARBA00022490"/>
    </source>
</evidence>
<feature type="active site" description="Proton acceptor" evidence="9">
    <location>
        <position position="170"/>
    </location>
</feature>
<comment type="caution">
    <text evidence="11">The sequence shown here is derived from an EMBL/GenBank/DDBJ whole genome shotgun (WGS) entry which is preliminary data.</text>
</comment>
<protein>
    <recommendedName>
        <fullName evidence="9 10">Triosephosphate isomerase</fullName>
        <shortName evidence="9">TIM</shortName>
        <shortName evidence="9">TPI</shortName>
        <ecNumber evidence="9 10">5.3.1.1</ecNumber>
    </recommendedName>
    <alternativeName>
        <fullName evidence="9">Triose-phosphate isomerase</fullName>
    </alternativeName>
</protein>
<comment type="similarity">
    <text evidence="4 9 10">Belongs to the triosephosphate isomerase family.</text>
</comment>
<dbReference type="PANTHER" id="PTHR21139:SF42">
    <property type="entry name" value="TRIOSEPHOSPHATE ISOMERASE"/>
    <property type="match status" value="1"/>
</dbReference>
<dbReference type="InterPro" id="IPR022896">
    <property type="entry name" value="TrioseP_Isoase_bac/euk"/>
</dbReference>
<reference evidence="11 12" key="1">
    <citation type="submission" date="2015-03" db="EMBL/GenBank/DDBJ databases">
        <title>Genome sequencing of Methylobacterium tarhaniae DSM 25844.</title>
        <authorList>
            <person name="Chaudhry V."/>
            <person name="Patil P.B."/>
        </authorList>
    </citation>
    <scope>NUCLEOTIDE SEQUENCE [LARGE SCALE GENOMIC DNA]</scope>
    <source>
        <strain evidence="11 12">DSM 25844</strain>
    </source>
</reference>
<keyword evidence="7 9" id="KW-0324">Glycolysis</keyword>
<dbReference type="InterPro" id="IPR035990">
    <property type="entry name" value="TIM_sf"/>
</dbReference>
<feature type="binding site" evidence="9">
    <location>
        <position position="176"/>
    </location>
    <ligand>
        <name>substrate</name>
    </ligand>
</feature>
<dbReference type="GO" id="GO:0019563">
    <property type="term" value="P:glycerol catabolic process"/>
    <property type="evidence" value="ECO:0007669"/>
    <property type="project" value="TreeGrafter"/>
</dbReference>
<dbReference type="Pfam" id="PF00121">
    <property type="entry name" value="TIM"/>
    <property type="match status" value="1"/>
</dbReference>
<comment type="pathway">
    <text evidence="9 10">Carbohydrate biosynthesis; gluconeogenesis.</text>
</comment>
<accession>A0A0J6SP99</accession>
<keyword evidence="5 9" id="KW-0312">Gluconeogenesis</keyword>
<feature type="binding site" evidence="9">
    <location>
        <position position="215"/>
    </location>
    <ligand>
        <name>substrate</name>
    </ligand>
</feature>
<sequence>MTTERPRPLVAGNWKMNGLSASLKVAEAVRDGLEPGLAERIDVLVCPPATLVGAMAAALKGSPVQVGGQDVHAEASGAYTGNVSAEMLADLGARYTIVGHSERRAYHHESDADIRAKALAARRAGLVAIICVGETREEREAGRTLEIVRGQLAGSLPDGADAADTVIAYEPVWAIGTGLTPTVDDVAEVHALIRTELEARLGAEGAKVRILYGGSVKPSNAAELMGVANVDGALVGGASLKAEDFLGIAAAYR</sequence>
<gene>
    <name evidence="9" type="primary">tpiA</name>
    <name evidence="11" type="ORF">VQ03_22265</name>
</gene>
<dbReference type="PROSITE" id="PS00171">
    <property type="entry name" value="TIM_1"/>
    <property type="match status" value="1"/>
</dbReference>
<comment type="subcellular location">
    <subcellularLocation>
        <location evidence="9 10">Cytoplasm</location>
    </subcellularLocation>
</comment>
<dbReference type="PATRIC" id="fig|1187852.3.peg.1959"/>
<evidence type="ECO:0000256" key="4">
    <source>
        <dbReference type="ARBA" id="ARBA00007422"/>
    </source>
</evidence>
<keyword evidence="6 9" id="KW-0963">Cytoplasm</keyword>
<dbReference type="UniPathway" id="UPA00138"/>
<evidence type="ECO:0000313" key="11">
    <source>
        <dbReference type="EMBL" id="KMO35213.1"/>
    </source>
</evidence>
<dbReference type="UniPathway" id="UPA01066"/>
<evidence type="ECO:0000256" key="7">
    <source>
        <dbReference type="ARBA" id="ARBA00023152"/>
    </source>
</evidence>
<dbReference type="GO" id="GO:0006094">
    <property type="term" value="P:gluconeogenesis"/>
    <property type="evidence" value="ECO:0007669"/>
    <property type="project" value="UniProtKB-UniRule"/>
</dbReference>
<dbReference type="GO" id="GO:0006096">
    <property type="term" value="P:glycolytic process"/>
    <property type="evidence" value="ECO:0007669"/>
    <property type="project" value="UniProtKB-UniRule"/>
</dbReference>
<proteinExistence type="inferred from homology"/>
<dbReference type="PROSITE" id="PS51440">
    <property type="entry name" value="TIM_2"/>
    <property type="match status" value="1"/>
</dbReference>
<comment type="function">
    <text evidence="9">Involved in the gluconeogenesis. Catalyzes stereospecifically the conversion of dihydroxyacetone phosphate (DHAP) to D-glyceraldehyde-3-phosphate (G3P).</text>
</comment>
<evidence type="ECO:0000256" key="5">
    <source>
        <dbReference type="ARBA" id="ARBA00022432"/>
    </source>
</evidence>
<comment type="catalytic activity">
    <reaction evidence="9 10">
        <text>D-glyceraldehyde 3-phosphate = dihydroxyacetone phosphate</text>
        <dbReference type="Rhea" id="RHEA:18585"/>
        <dbReference type="ChEBI" id="CHEBI:57642"/>
        <dbReference type="ChEBI" id="CHEBI:59776"/>
        <dbReference type="EC" id="5.3.1.1"/>
    </reaction>
</comment>
<dbReference type="PANTHER" id="PTHR21139">
    <property type="entry name" value="TRIOSEPHOSPHATE ISOMERASE"/>
    <property type="match status" value="1"/>
</dbReference>
<dbReference type="GO" id="GO:0005829">
    <property type="term" value="C:cytosol"/>
    <property type="evidence" value="ECO:0007669"/>
    <property type="project" value="TreeGrafter"/>
</dbReference>
<dbReference type="GO" id="GO:0004807">
    <property type="term" value="F:triose-phosphate isomerase activity"/>
    <property type="evidence" value="ECO:0007669"/>
    <property type="project" value="UniProtKB-UniRule"/>
</dbReference>
<dbReference type="Gene3D" id="3.20.20.70">
    <property type="entry name" value="Aldolase class I"/>
    <property type="match status" value="1"/>
</dbReference>
<organism evidence="11 12">
    <name type="scientific">Methylobacterium tarhaniae</name>
    <dbReference type="NCBI Taxonomy" id="1187852"/>
    <lineage>
        <taxon>Bacteria</taxon>
        <taxon>Pseudomonadati</taxon>
        <taxon>Pseudomonadota</taxon>
        <taxon>Alphaproteobacteria</taxon>
        <taxon>Hyphomicrobiales</taxon>
        <taxon>Methylobacteriaceae</taxon>
        <taxon>Methylobacterium</taxon>
    </lineage>
</organism>
<feature type="binding site" evidence="9">
    <location>
        <begin position="236"/>
        <end position="237"/>
    </location>
    <ligand>
        <name>substrate</name>
    </ligand>
</feature>
<dbReference type="Proteomes" id="UP000036449">
    <property type="component" value="Unassembled WGS sequence"/>
</dbReference>
<dbReference type="EC" id="5.3.1.1" evidence="9 10"/>
<dbReference type="EMBL" id="LABZ01000168">
    <property type="protein sequence ID" value="KMO35213.1"/>
    <property type="molecule type" value="Genomic_DNA"/>
</dbReference>
<dbReference type="SUPFAM" id="SSF51351">
    <property type="entry name" value="Triosephosphate isomerase (TIM)"/>
    <property type="match status" value="1"/>
</dbReference>
<feature type="binding site" evidence="9">
    <location>
        <begin position="13"/>
        <end position="15"/>
    </location>
    <ligand>
        <name>substrate</name>
    </ligand>
</feature>